<evidence type="ECO:0000256" key="9">
    <source>
        <dbReference type="ARBA" id="ARBA00022723"/>
    </source>
</evidence>
<keyword evidence="18" id="KW-0585">Phenylalanine catabolism</keyword>
<keyword evidence="12" id="KW-0828">Tyrosine catabolism</keyword>
<dbReference type="PANTHER" id="PTHR11959">
    <property type="entry name" value="4-HYDROXYPHENYLPYRUVATE DIOXYGENASE"/>
    <property type="match status" value="1"/>
</dbReference>
<dbReference type="GO" id="GO:0006572">
    <property type="term" value="P:L-tyrosine catabolic process"/>
    <property type="evidence" value="ECO:0007669"/>
    <property type="project" value="UniProtKB-KW"/>
</dbReference>
<evidence type="ECO:0000256" key="12">
    <source>
        <dbReference type="ARBA" id="ARBA00022878"/>
    </source>
</evidence>
<comment type="subcellular location">
    <subcellularLocation>
        <location evidence="3">Cytoplasm</location>
    </subcellularLocation>
    <subcellularLocation>
        <location evidence="2">Endoplasmic reticulum membrane</location>
        <topology evidence="2">Peripheral membrane protein</topology>
    </subcellularLocation>
    <subcellularLocation>
        <location evidence="1">Golgi apparatus membrane</location>
        <topology evidence="1">Peripheral membrane protein</topology>
    </subcellularLocation>
</comment>
<accession>A0A811LR96</accession>
<evidence type="ECO:0000256" key="2">
    <source>
        <dbReference type="ARBA" id="ARBA00004406"/>
    </source>
</evidence>
<keyword evidence="25" id="KW-1185">Reference proteome</keyword>
<evidence type="ECO:0000256" key="14">
    <source>
        <dbReference type="ARBA" id="ARBA00023002"/>
    </source>
</evidence>
<proteinExistence type="inferred from homology"/>
<dbReference type="Proteomes" id="UP000783686">
    <property type="component" value="Unassembled WGS sequence"/>
</dbReference>
<dbReference type="GO" id="GO:0042803">
    <property type="term" value="F:protein homodimerization activity"/>
    <property type="evidence" value="ECO:0007669"/>
    <property type="project" value="UniProtKB-ARBA"/>
</dbReference>
<dbReference type="EMBL" id="CAJFDH010000006">
    <property type="protein sequence ID" value="CAD5229653.1"/>
    <property type="molecule type" value="Genomic_DNA"/>
</dbReference>
<organism evidence="24 25">
    <name type="scientific">Bursaphelenchus okinawaensis</name>
    <dbReference type="NCBI Taxonomy" id="465554"/>
    <lineage>
        <taxon>Eukaryota</taxon>
        <taxon>Metazoa</taxon>
        <taxon>Ecdysozoa</taxon>
        <taxon>Nematoda</taxon>
        <taxon>Chromadorea</taxon>
        <taxon>Rhabditida</taxon>
        <taxon>Tylenchina</taxon>
        <taxon>Tylenchomorpha</taxon>
        <taxon>Aphelenchoidea</taxon>
        <taxon>Aphelenchoididae</taxon>
        <taxon>Bursaphelenchus</taxon>
    </lineage>
</organism>
<dbReference type="AlphaFoldDB" id="A0A811LR96"/>
<comment type="caution">
    <text evidence="24">The sequence shown here is derived from an EMBL/GenBank/DDBJ whole genome shotgun (WGS) entry which is preliminary data.</text>
</comment>
<evidence type="ECO:0000256" key="21">
    <source>
        <dbReference type="PIRNR" id="PIRNR009283"/>
    </source>
</evidence>
<dbReference type="PANTHER" id="PTHR11959:SF3">
    <property type="entry name" value="PROTEIN C31H2.4-RELATED"/>
    <property type="match status" value="1"/>
</dbReference>
<evidence type="ECO:0000256" key="22">
    <source>
        <dbReference type="PIRSR" id="PIRSR009283-1"/>
    </source>
</evidence>
<keyword evidence="10" id="KW-0677">Repeat</keyword>
<feature type="binding site" evidence="22">
    <location>
        <position position="163"/>
    </location>
    <ligand>
        <name>Fe cation</name>
        <dbReference type="ChEBI" id="CHEBI:24875"/>
    </ligand>
</feature>
<feature type="domain" description="VOC" evidence="23">
    <location>
        <begin position="160"/>
        <end position="320"/>
    </location>
</feature>
<evidence type="ECO:0000256" key="8">
    <source>
        <dbReference type="ARBA" id="ARBA00022490"/>
    </source>
</evidence>
<dbReference type="PROSITE" id="PS51819">
    <property type="entry name" value="VOC"/>
    <property type="match status" value="2"/>
</dbReference>
<evidence type="ECO:0000256" key="3">
    <source>
        <dbReference type="ARBA" id="ARBA00004496"/>
    </source>
</evidence>
<dbReference type="InterPro" id="IPR041736">
    <property type="entry name" value="4OHPhenylPyrv_dOase_N"/>
</dbReference>
<dbReference type="Gene3D" id="3.10.180.10">
    <property type="entry name" value="2,3-Dihydroxybiphenyl 1,2-Dioxygenase, domain 1"/>
    <property type="match status" value="2"/>
</dbReference>
<keyword evidence="9 22" id="KW-0479">Metal-binding</keyword>
<evidence type="ECO:0000256" key="15">
    <source>
        <dbReference type="ARBA" id="ARBA00023004"/>
    </source>
</evidence>
<comment type="subunit">
    <text evidence="6">Homodimer.</text>
</comment>
<dbReference type="OrthoDB" id="414569at2759"/>
<dbReference type="InterPro" id="IPR041735">
    <property type="entry name" value="4OHPhenylPyrv_dOase_C"/>
</dbReference>
<dbReference type="GO" id="GO:0000139">
    <property type="term" value="C:Golgi membrane"/>
    <property type="evidence" value="ECO:0007669"/>
    <property type="project" value="UniProtKB-SubCell"/>
</dbReference>
<dbReference type="GO" id="GO:0006559">
    <property type="term" value="P:L-phenylalanine catabolic process"/>
    <property type="evidence" value="ECO:0007669"/>
    <property type="project" value="UniProtKB-KW"/>
</dbReference>
<comment type="similarity">
    <text evidence="5 21">Belongs to the 4HPPD family.</text>
</comment>
<protein>
    <recommendedName>
        <fullName evidence="7 21">4-hydroxyphenylpyruvate dioxygenase</fullName>
    </recommendedName>
</protein>
<dbReference type="InterPro" id="IPR004360">
    <property type="entry name" value="Glyas_Fos-R_dOase_dom"/>
</dbReference>
<feature type="binding site" evidence="22">
    <location>
        <position position="331"/>
    </location>
    <ligand>
        <name>Fe cation</name>
        <dbReference type="ChEBI" id="CHEBI:24875"/>
    </ligand>
</feature>
<sequence>MSLIHHIQLFVGNAIQASFWYCTVFGFKRIAQRRTATTLSIVIKNGNALIVLTSPNSPSESLATNLLASHGDFVRKVGLQVDDVQKFLEIAKDSIVITKELDTVTDDYGSVKTIGIQGSVANIEYELFQNVDYHGSFLPGYDVVADIGFCSTLPPIPISHIDHFVEAHPSGTVDTVVDWYNKVLQFERFWSIDDKQVHTEYSALKAALVANPERNVQVTVVEPVQTEKKGRGQVQEFLDFNSGPGIQHVAFAVDDIISTVSEMRRRSVEFLSIPSEYYDNIEKRLATTGLKIEEDMVKIRENQLLVDFDDKGYLIQCFTKPVQPLPTFFVEIIRRNNFDGFGAGNFKALFEAVEIEQRKRGTLIQE</sequence>
<evidence type="ECO:0000256" key="10">
    <source>
        <dbReference type="ARBA" id="ARBA00022737"/>
    </source>
</evidence>
<feature type="domain" description="VOC" evidence="23">
    <location>
        <begin position="3"/>
        <end position="130"/>
    </location>
</feature>
<evidence type="ECO:0000256" key="20">
    <source>
        <dbReference type="ARBA" id="ARBA00048047"/>
    </source>
</evidence>
<reference evidence="24" key="1">
    <citation type="submission" date="2020-09" db="EMBL/GenBank/DDBJ databases">
        <authorList>
            <person name="Kikuchi T."/>
        </authorList>
    </citation>
    <scope>NUCLEOTIDE SEQUENCE</scope>
    <source>
        <strain evidence="24">SH1</strain>
    </source>
</reference>
<keyword evidence="15 22" id="KW-0408">Iron</keyword>
<evidence type="ECO:0000256" key="7">
    <source>
        <dbReference type="ARBA" id="ARBA00018452"/>
    </source>
</evidence>
<evidence type="ECO:0000259" key="23">
    <source>
        <dbReference type="PROSITE" id="PS51819"/>
    </source>
</evidence>
<evidence type="ECO:0000313" key="24">
    <source>
        <dbReference type="EMBL" id="CAD5229653.1"/>
    </source>
</evidence>
<keyword evidence="13" id="KW-0223">Dioxygenase</keyword>
<dbReference type="CDD" id="cd07250">
    <property type="entry name" value="HPPD_C_like"/>
    <property type="match status" value="1"/>
</dbReference>
<evidence type="ECO:0000256" key="17">
    <source>
        <dbReference type="ARBA" id="ARBA00023136"/>
    </source>
</evidence>
<evidence type="ECO:0000256" key="11">
    <source>
        <dbReference type="ARBA" id="ARBA00022824"/>
    </source>
</evidence>
<comment type="function">
    <text evidence="19">Catalyzes the conversion of 4-hydroxyphenylpyruvic acid to homogentisic acid, one of the steps in tyrosine catabolism.</text>
</comment>
<name>A0A811LR96_9BILA</name>
<comment type="pathway">
    <text evidence="4">Amino-acid degradation; L-phenylalanine degradation; acetoacetate and fumarate from L-phenylalanine: step 3/6.</text>
</comment>
<dbReference type="NCBIfam" id="TIGR01263">
    <property type="entry name" value="4HPPD"/>
    <property type="match status" value="1"/>
</dbReference>
<evidence type="ECO:0000256" key="6">
    <source>
        <dbReference type="ARBA" id="ARBA00011738"/>
    </source>
</evidence>
<dbReference type="Pfam" id="PF00903">
    <property type="entry name" value="Glyoxalase"/>
    <property type="match status" value="2"/>
</dbReference>
<feature type="binding site" evidence="22">
    <location>
        <position position="248"/>
    </location>
    <ligand>
        <name>Fe cation</name>
        <dbReference type="ChEBI" id="CHEBI:24875"/>
    </ligand>
</feature>
<comment type="cofactor">
    <cofactor evidence="22">
        <name>Fe cation</name>
        <dbReference type="ChEBI" id="CHEBI:24875"/>
    </cofactor>
    <text evidence="22">Binds 1 Fe cation per subunit.</text>
</comment>
<keyword evidence="14" id="KW-0560">Oxidoreductase</keyword>
<gene>
    <name evidence="24" type="ORF">BOKJ2_LOCUS13712</name>
</gene>
<dbReference type="EMBL" id="CAJFCW020000006">
    <property type="protein sequence ID" value="CAG9127154.1"/>
    <property type="molecule type" value="Genomic_DNA"/>
</dbReference>
<dbReference type="SUPFAM" id="SSF54593">
    <property type="entry name" value="Glyoxalase/Bleomycin resistance protein/Dihydroxybiphenyl dioxygenase"/>
    <property type="match status" value="1"/>
</dbReference>
<evidence type="ECO:0000256" key="16">
    <source>
        <dbReference type="ARBA" id="ARBA00023034"/>
    </source>
</evidence>
<dbReference type="InterPro" id="IPR029068">
    <property type="entry name" value="Glyas_Bleomycin-R_OHBP_Dase"/>
</dbReference>
<dbReference type="GO" id="GO:0003868">
    <property type="term" value="F:4-hydroxyphenylpyruvate dioxygenase activity"/>
    <property type="evidence" value="ECO:0007669"/>
    <property type="project" value="UniProtKB-EC"/>
</dbReference>
<evidence type="ECO:0000256" key="18">
    <source>
        <dbReference type="ARBA" id="ARBA00023232"/>
    </source>
</evidence>
<dbReference type="InterPro" id="IPR037523">
    <property type="entry name" value="VOC_core"/>
</dbReference>
<dbReference type="CDD" id="cd08342">
    <property type="entry name" value="HPPD_N_like"/>
    <property type="match status" value="1"/>
</dbReference>
<dbReference type="PIRSF" id="PIRSF009283">
    <property type="entry name" value="HPP_dOase"/>
    <property type="match status" value="1"/>
</dbReference>
<evidence type="ECO:0000256" key="19">
    <source>
        <dbReference type="ARBA" id="ARBA00033727"/>
    </source>
</evidence>
<evidence type="ECO:0000256" key="5">
    <source>
        <dbReference type="ARBA" id="ARBA00005877"/>
    </source>
</evidence>
<keyword evidence="8" id="KW-0963">Cytoplasm</keyword>
<evidence type="ECO:0000256" key="4">
    <source>
        <dbReference type="ARBA" id="ARBA00005162"/>
    </source>
</evidence>
<evidence type="ECO:0000256" key="1">
    <source>
        <dbReference type="ARBA" id="ARBA00004395"/>
    </source>
</evidence>
<keyword evidence="17" id="KW-0472">Membrane</keyword>
<dbReference type="GO" id="GO:0005789">
    <property type="term" value="C:endoplasmic reticulum membrane"/>
    <property type="evidence" value="ECO:0007669"/>
    <property type="project" value="UniProtKB-SubCell"/>
</dbReference>
<dbReference type="FunFam" id="3.10.180.10:FF:000022">
    <property type="entry name" value="4-hydroxyphenylpyruvate dioxygenase"/>
    <property type="match status" value="1"/>
</dbReference>
<dbReference type="GO" id="GO:0046872">
    <property type="term" value="F:metal ion binding"/>
    <property type="evidence" value="ECO:0007669"/>
    <property type="project" value="UniProtKB-KW"/>
</dbReference>
<dbReference type="InterPro" id="IPR005956">
    <property type="entry name" value="4OHPhenylPyrv_dOase"/>
</dbReference>
<dbReference type="Proteomes" id="UP000614601">
    <property type="component" value="Unassembled WGS sequence"/>
</dbReference>
<keyword evidence="16" id="KW-0333">Golgi apparatus</keyword>
<comment type="catalytic activity">
    <reaction evidence="20">
        <text>3-(4-hydroxyphenyl)pyruvate + O2 = homogentisate + CO2</text>
        <dbReference type="Rhea" id="RHEA:16189"/>
        <dbReference type="ChEBI" id="CHEBI:15379"/>
        <dbReference type="ChEBI" id="CHEBI:16169"/>
        <dbReference type="ChEBI" id="CHEBI:16526"/>
        <dbReference type="ChEBI" id="CHEBI:36242"/>
        <dbReference type="EC" id="1.13.11.27"/>
    </reaction>
    <physiologicalReaction direction="left-to-right" evidence="20">
        <dbReference type="Rhea" id="RHEA:16190"/>
    </physiologicalReaction>
</comment>
<evidence type="ECO:0000313" key="25">
    <source>
        <dbReference type="Proteomes" id="UP000614601"/>
    </source>
</evidence>
<evidence type="ECO:0000256" key="13">
    <source>
        <dbReference type="ARBA" id="ARBA00022964"/>
    </source>
</evidence>
<keyword evidence="11" id="KW-0256">Endoplasmic reticulum</keyword>